<keyword evidence="1" id="KW-0472">Membrane</keyword>
<feature type="transmembrane region" description="Helical" evidence="1">
    <location>
        <begin position="291"/>
        <end position="308"/>
    </location>
</feature>
<gene>
    <name evidence="2" type="ORF">F0P94_09885</name>
</gene>
<feature type="transmembrane region" description="Helical" evidence="1">
    <location>
        <begin position="144"/>
        <end position="164"/>
    </location>
</feature>
<name>A0A5N1IUW2_9BACT</name>
<evidence type="ECO:0008006" key="4">
    <source>
        <dbReference type="Google" id="ProtNLM"/>
    </source>
</evidence>
<accession>A0A5N1IUW2</accession>
<keyword evidence="1" id="KW-1133">Transmembrane helix</keyword>
<reference evidence="2 3" key="1">
    <citation type="submission" date="2019-09" db="EMBL/GenBank/DDBJ databases">
        <title>Genome sequence of Adhaeribacter sp. M2.</title>
        <authorList>
            <person name="Srinivasan S."/>
        </authorList>
    </citation>
    <scope>NUCLEOTIDE SEQUENCE [LARGE SCALE GENOMIC DNA]</scope>
    <source>
        <strain evidence="2 3">M2</strain>
    </source>
</reference>
<keyword evidence="1" id="KW-0812">Transmembrane</keyword>
<feature type="transmembrane region" description="Helical" evidence="1">
    <location>
        <begin position="12"/>
        <end position="34"/>
    </location>
</feature>
<dbReference type="Proteomes" id="UP000326570">
    <property type="component" value="Unassembled WGS sequence"/>
</dbReference>
<keyword evidence="3" id="KW-1185">Reference proteome</keyword>
<sequence length="347" mass="38640">MPLNSTPNLRTLVCVYLFSLGLIIGSAYTMYVHFDFSHSVDTKSYLKMAQGDFNVTVTHRYRVIIPALAAAVAWPLEQIYTGIWPARAETLWPLRLGFFLVNSTLLALVGLILCRTCQLYGATFWSSVIAITAVLTSRWAVYTAGLPLIDSLYLLVFALAIYGIKARSKWALVFCILIGPHAKESFIFLAPLLFFFGKNALSRPWQVLLFVASAILAYSVRYLIDQQIQVEQTQSINNALNHFNNILISIRRVFSPKGIGEVFSVFGIFTLVIFAGLLGGKAARQTWLRNLDAPLFWLLVIVLIHALLSSDIGRMSYLSAPAFAVACALILDRHPFFSFLSGKEITG</sequence>
<evidence type="ECO:0000313" key="3">
    <source>
        <dbReference type="Proteomes" id="UP000326570"/>
    </source>
</evidence>
<dbReference type="RefSeq" id="WP_150903725.1">
    <property type="nucleotide sequence ID" value="NZ_VTWT01000005.1"/>
</dbReference>
<feature type="transmembrane region" description="Helical" evidence="1">
    <location>
        <begin position="92"/>
        <end position="113"/>
    </location>
</feature>
<comment type="caution">
    <text evidence="2">The sequence shown here is derived from an EMBL/GenBank/DDBJ whole genome shotgun (WGS) entry which is preliminary data.</text>
</comment>
<evidence type="ECO:0000256" key="1">
    <source>
        <dbReference type="SAM" id="Phobius"/>
    </source>
</evidence>
<feature type="transmembrane region" description="Helical" evidence="1">
    <location>
        <begin position="119"/>
        <end position="137"/>
    </location>
</feature>
<proteinExistence type="predicted"/>
<dbReference type="EMBL" id="VTWT01000005">
    <property type="protein sequence ID" value="KAA9333557.1"/>
    <property type="molecule type" value="Genomic_DNA"/>
</dbReference>
<organism evidence="2 3">
    <name type="scientific">Adhaeribacter soli</name>
    <dbReference type="NCBI Taxonomy" id="2607655"/>
    <lineage>
        <taxon>Bacteria</taxon>
        <taxon>Pseudomonadati</taxon>
        <taxon>Bacteroidota</taxon>
        <taxon>Cytophagia</taxon>
        <taxon>Cytophagales</taxon>
        <taxon>Hymenobacteraceae</taxon>
        <taxon>Adhaeribacter</taxon>
    </lineage>
</organism>
<feature type="transmembrane region" description="Helical" evidence="1">
    <location>
        <begin position="262"/>
        <end position="279"/>
    </location>
</feature>
<feature type="transmembrane region" description="Helical" evidence="1">
    <location>
        <begin position="170"/>
        <end position="195"/>
    </location>
</feature>
<evidence type="ECO:0000313" key="2">
    <source>
        <dbReference type="EMBL" id="KAA9333557.1"/>
    </source>
</evidence>
<protein>
    <recommendedName>
        <fullName evidence="4">DUF2029 domain-containing protein</fullName>
    </recommendedName>
</protein>
<feature type="transmembrane region" description="Helical" evidence="1">
    <location>
        <begin position="207"/>
        <end position="224"/>
    </location>
</feature>
<dbReference type="AlphaFoldDB" id="A0A5N1IUW2"/>